<protein>
    <submittedName>
        <fullName evidence="1">Uncharacterized protein</fullName>
    </submittedName>
</protein>
<feature type="non-terminal residue" evidence="1">
    <location>
        <position position="1"/>
    </location>
</feature>
<evidence type="ECO:0000313" key="1">
    <source>
        <dbReference type="EMBL" id="CRZ00114.1"/>
    </source>
</evidence>
<dbReference type="Proteomes" id="UP000182715">
    <property type="component" value="Unassembled WGS sequence"/>
</dbReference>
<name>A0A0H5QDT7_NEIMI</name>
<evidence type="ECO:0000313" key="2">
    <source>
        <dbReference type="Proteomes" id="UP000182715"/>
    </source>
</evidence>
<accession>A0A0H5QDT7</accession>
<dbReference type="AlphaFoldDB" id="A0A0H5QDT7"/>
<dbReference type="EMBL" id="CVTF01000117">
    <property type="protein sequence ID" value="CRZ00114.1"/>
    <property type="molecule type" value="Genomic_DNA"/>
</dbReference>
<organism evidence="1 2">
    <name type="scientific">Neisseria meningitidis serogroup B</name>
    <dbReference type="NCBI Taxonomy" id="491"/>
    <lineage>
        <taxon>Bacteria</taxon>
        <taxon>Pseudomonadati</taxon>
        <taxon>Pseudomonadota</taxon>
        <taxon>Betaproteobacteria</taxon>
        <taxon>Neisseriales</taxon>
        <taxon>Neisseriaceae</taxon>
        <taxon>Neisseria</taxon>
    </lineage>
</organism>
<sequence>VIIDILHIPNGHQCITLYFQTGTAINKGIGHACRMMLFIQSITYGKNTFAG</sequence>
<proteinExistence type="predicted"/>
<reference evidence="1 2" key="1">
    <citation type="submission" date="2014-11" db="EMBL/GenBank/DDBJ databases">
        <authorList>
            <person name="Diene M.Seydina."/>
        </authorList>
    </citation>
    <scope>NUCLEOTIDE SEQUENCE [LARGE SCALE GENOMIC DNA]</scope>
    <source>
        <strain evidence="1 2">Neisseria meningitidis CHUV</strain>
    </source>
</reference>